<organism evidence="2 3">
    <name type="scientific">Solanum tuberosum</name>
    <name type="common">Potato</name>
    <dbReference type="NCBI Taxonomy" id="4113"/>
    <lineage>
        <taxon>Eukaryota</taxon>
        <taxon>Viridiplantae</taxon>
        <taxon>Streptophyta</taxon>
        <taxon>Embryophyta</taxon>
        <taxon>Tracheophyta</taxon>
        <taxon>Spermatophyta</taxon>
        <taxon>Magnoliopsida</taxon>
        <taxon>eudicotyledons</taxon>
        <taxon>Gunneridae</taxon>
        <taxon>Pentapetalae</taxon>
        <taxon>asterids</taxon>
        <taxon>lamiids</taxon>
        <taxon>Solanales</taxon>
        <taxon>Solanaceae</taxon>
        <taxon>Solanoideae</taxon>
        <taxon>Solaneae</taxon>
        <taxon>Solanum</taxon>
    </lineage>
</organism>
<dbReference type="InParanoid" id="M1BEM9"/>
<feature type="region of interest" description="Disordered" evidence="1">
    <location>
        <begin position="1"/>
        <end position="24"/>
    </location>
</feature>
<feature type="compositionally biased region" description="Basic and acidic residues" evidence="1">
    <location>
        <begin position="1"/>
        <end position="15"/>
    </location>
</feature>
<dbReference type="AlphaFoldDB" id="M1BEM9"/>
<evidence type="ECO:0000256" key="1">
    <source>
        <dbReference type="SAM" id="MobiDB-lite"/>
    </source>
</evidence>
<evidence type="ECO:0000313" key="3">
    <source>
        <dbReference type="Proteomes" id="UP000011115"/>
    </source>
</evidence>
<accession>M1BEM9</accession>
<evidence type="ECO:0000313" key="2">
    <source>
        <dbReference type="EnsemblPlants" id="PGSC0003DMT400043450"/>
    </source>
</evidence>
<protein>
    <submittedName>
        <fullName evidence="2">Uncharacterized protein</fullName>
    </submittedName>
</protein>
<name>M1BEM9_SOLTU</name>
<dbReference type="EnsemblPlants" id="PGSC0003DMT400043450">
    <property type="protein sequence ID" value="PGSC0003DMT400043450"/>
    <property type="gene ID" value="PGSC0003DMG400016868"/>
</dbReference>
<reference evidence="3" key="1">
    <citation type="journal article" date="2011" name="Nature">
        <title>Genome sequence and analysis of the tuber crop potato.</title>
        <authorList>
            <consortium name="The Potato Genome Sequencing Consortium"/>
        </authorList>
    </citation>
    <scope>NUCLEOTIDE SEQUENCE [LARGE SCALE GENOMIC DNA]</scope>
    <source>
        <strain evidence="3">cv. DM1-3 516 R44</strain>
    </source>
</reference>
<proteinExistence type="predicted"/>
<reference evidence="2" key="2">
    <citation type="submission" date="2015-06" db="UniProtKB">
        <authorList>
            <consortium name="EnsemblPlants"/>
        </authorList>
    </citation>
    <scope>IDENTIFICATION</scope>
    <source>
        <strain evidence="2">DM1-3 516 R44</strain>
    </source>
</reference>
<dbReference type="PaxDb" id="4113-PGSC0003DMT400043450"/>
<dbReference type="HOGENOM" id="CLU_2137934_0_0_1"/>
<keyword evidence="3" id="KW-1185">Reference proteome</keyword>
<dbReference type="Proteomes" id="UP000011115">
    <property type="component" value="Unassembled WGS sequence"/>
</dbReference>
<sequence length="113" mass="12858">MGGKGSEKKPLEKGSFRNSNSKNLSPFKLDILSLKFWPFPEEERVGGRLGSIPMSLVSNVARSHSPKDGFLLEMALEQYCSSSTELPFAAVYLFFERWGCYCFDVGVFWTFWI</sequence>
<dbReference type="Gramene" id="PGSC0003DMT400043450">
    <property type="protein sequence ID" value="PGSC0003DMT400043450"/>
    <property type="gene ID" value="PGSC0003DMG400016868"/>
</dbReference>